<feature type="transmembrane region" description="Helical" evidence="24">
    <location>
        <begin position="399"/>
        <end position="418"/>
    </location>
</feature>
<dbReference type="GO" id="GO:0098855">
    <property type="term" value="C:HCN channel complex"/>
    <property type="evidence" value="ECO:0007669"/>
    <property type="project" value="TreeGrafter"/>
</dbReference>
<feature type="region of interest" description="Disordered" evidence="23">
    <location>
        <begin position="1059"/>
        <end position="1152"/>
    </location>
</feature>
<dbReference type="GO" id="GO:0030552">
    <property type="term" value="F:cAMP binding"/>
    <property type="evidence" value="ECO:0007669"/>
    <property type="project" value="UniProtKB-KW"/>
</dbReference>
<dbReference type="SUPFAM" id="SSF81324">
    <property type="entry name" value="Voltage-gated potassium channels"/>
    <property type="match status" value="1"/>
</dbReference>
<feature type="compositionally biased region" description="Low complexity" evidence="23">
    <location>
        <begin position="23"/>
        <end position="34"/>
    </location>
</feature>
<evidence type="ECO:0000256" key="4">
    <source>
        <dbReference type="ARBA" id="ARBA00022461"/>
    </source>
</evidence>
<dbReference type="InterPro" id="IPR018490">
    <property type="entry name" value="cNMP-bd_dom_sf"/>
</dbReference>
<evidence type="ECO:0000256" key="10">
    <source>
        <dbReference type="ARBA" id="ARBA00022826"/>
    </source>
</evidence>
<keyword evidence="7" id="KW-0116">cAMP-binding</keyword>
<feature type="transmembrane region" description="Helical" evidence="24">
    <location>
        <begin position="197"/>
        <end position="221"/>
    </location>
</feature>
<dbReference type="GO" id="GO:0005249">
    <property type="term" value="F:voltage-gated potassium channel activity"/>
    <property type="evidence" value="ECO:0007669"/>
    <property type="project" value="InterPro"/>
</dbReference>
<keyword evidence="3" id="KW-0813">Transport</keyword>
<dbReference type="FunFam" id="1.10.287.630:FF:000002">
    <property type="entry name" value="Potassium/sodium hyperpolarization-activated cyclic nucleotide-gated channel 4"/>
    <property type="match status" value="1"/>
</dbReference>
<dbReference type="SMART" id="SM00100">
    <property type="entry name" value="cNMP"/>
    <property type="match status" value="1"/>
</dbReference>
<dbReference type="FunFam" id="1.10.287.70:FF:000031">
    <property type="entry name" value="Potassium/sodium hyperpolarization-activated cyclic nucleotide-gated channel 1, putative"/>
    <property type="match status" value="1"/>
</dbReference>
<organism evidence="26 27">
    <name type="scientific">Cyprinus carpio</name>
    <name type="common">Common carp</name>
    <dbReference type="NCBI Taxonomy" id="7962"/>
    <lineage>
        <taxon>Eukaryota</taxon>
        <taxon>Metazoa</taxon>
        <taxon>Chordata</taxon>
        <taxon>Craniata</taxon>
        <taxon>Vertebrata</taxon>
        <taxon>Euteleostomi</taxon>
        <taxon>Actinopterygii</taxon>
        <taxon>Neopterygii</taxon>
        <taxon>Teleostei</taxon>
        <taxon>Ostariophysi</taxon>
        <taxon>Cypriniformes</taxon>
        <taxon>Cyprinidae</taxon>
        <taxon>Cyprininae</taxon>
        <taxon>Cyprinus</taxon>
    </lineage>
</organism>
<dbReference type="InterPro" id="IPR051413">
    <property type="entry name" value="K/Na_HCN_channel"/>
</dbReference>
<keyword evidence="4" id="KW-0894">Sodium channel</keyword>
<keyword evidence="16 24" id="KW-0472">Membrane</keyword>
<dbReference type="SUPFAM" id="SSF51206">
    <property type="entry name" value="cAMP-binding domain-like"/>
    <property type="match status" value="1"/>
</dbReference>
<comment type="subcellular location">
    <subcellularLocation>
        <location evidence="1">Cell membrane</location>
        <topology evidence="1">Multi-pass membrane protein</topology>
    </subcellularLocation>
</comment>
<dbReference type="CDD" id="cd00038">
    <property type="entry name" value="CAP_ED"/>
    <property type="match status" value="1"/>
</dbReference>
<keyword evidence="17" id="KW-0114">cAMP</keyword>
<dbReference type="Pfam" id="PF00027">
    <property type="entry name" value="cNMP_binding"/>
    <property type="match status" value="1"/>
</dbReference>
<evidence type="ECO:0000256" key="6">
    <source>
        <dbReference type="ARBA" id="ARBA00022538"/>
    </source>
</evidence>
<dbReference type="PROSITE" id="PS50042">
    <property type="entry name" value="CNMP_BINDING_3"/>
    <property type="match status" value="1"/>
</dbReference>
<protein>
    <submittedName>
        <fullName evidence="26">Potassium/sodium hyperpolarization-activated cyclic nucleotide-gated channel 3-like</fullName>
    </submittedName>
</protein>
<dbReference type="InterPro" id="IPR018488">
    <property type="entry name" value="cNMP-bd_CS"/>
</dbReference>
<feature type="compositionally biased region" description="Polar residues" evidence="23">
    <location>
        <begin position="1111"/>
        <end position="1122"/>
    </location>
</feature>
<evidence type="ECO:0000256" key="15">
    <source>
        <dbReference type="ARBA" id="ARBA00023065"/>
    </source>
</evidence>
<keyword evidence="18" id="KW-0739">Sodium transport</keyword>
<evidence type="ECO:0000256" key="12">
    <source>
        <dbReference type="ARBA" id="ARBA00022958"/>
    </source>
</evidence>
<dbReference type="InterPro" id="IPR013621">
    <property type="entry name" value="Ion_trans_N"/>
</dbReference>
<dbReference type="GO" id="GO:0030425">
    <property type="term" value="C:dendrite"/>
    <property type="evidence" value="ECO:0007669"/>
    <property type="project" value="TreeGrafter"/>
</dbReference>
<dbReference type="GO" id="GO:0003254">
    <property type="term" value="P:regulation of membrane depolarization"/>
    <property type="evidence" value="ECO:0007669"/>
    <property type="project" value="TreeGrafter"/>
</dbReference>
<evidence type="ECO:0000256" key="23">
    <source>
        <dbReference type="SAM" id="MobiDB-lite"/>
    </source>
</evidence>
<feature type="compositionally biased region" description="Polar residues" evidence="23">
    <location>
        <begin position="977"/>
        <end position="1000"/>
    </location>
</feature>
<dbReference type="InterPro" id="IPR014710">
    <property type="entry name" value="RmlC-like_jellyroll"/>
</dbReference>
<keyword evidence="12" id="KW-0630">Potassium</keyword>
<keyword evidence="15" id="KW-0406">Ion transport</keyword>
<dbReference type="GO" id="GO:0030424">
    <property type="term" value="C:axon"/>
    <property type="evidence" value="ECO:0007669"/>
    <property type="project" value="TreeGrafter"/>
</dbReference>
<evidence type="ECO:0000256" key="14">
    <source>
        <dbReference type="ARBA" id="ARBA00023053"/>
    </source>
</evidence>
<comment type="catalytic activity">
    <reaction evidence="21">
        <text>K(+)(in) = K(+)(out)</text>
        <dbReference type="Rhea" id="RHEA:29463"/>
        <dbReference type="ChEBI" id="CHEBI:29103"/>
    </reaction>
</comment>
<keyword evidence="13 24" id="KW-1133">Transmembrane helix</keyword>
<dbReference type="AlphaFoldDB" id="A0A8C1YM15"/>
<comment type="similarity">
    <text evidence="2">Belongs to the potassium channel HCN family.</text>
</comment>
<evidence type="ECO:0000256" key="7">
    <source>
        <dbReference type="ARBA" id="ARBA00022566"/>
    </source>
</evidence>
<dbReference type="PANTHER" id="PTHR45689">
    <property type="entry name" value="I[[H]] CHANNEL, ISOFORM E"/>
    <property type="match status" value="1"/>
</dbReference>
<feature type="region of interest" description="Disordered" evidence="23">
    <location>
        <begin position="800"/>
        <end position="824"/>
    </location>
</feature>
<dbReference type="FunFam" id="2.60.120.10:FF:000007">
    <property type="entry name" value="Putative potassium/sodium hyperpolarization-activated cyclic nucleotide-gated channel 2"/>
    <property type="match status" value="1"/>
</dbReference>
<dbReference type="Gene3D" id="1.10.287.70">
    <property type="match status" value="1"/>
</dbReference>
<keyword evidence="11" id="KW-0851">Voltage-gated channel</keyword>
<dbReference type="Gene3D" id="1.10.287.630">
    <property type="entry name" value="Helix hairpin bin"/>
    <property type="match status" value="1"/>
</dbReference>
<evidence type="ECO:0000256" key="21">
    <source>
        <dbReference type="ARBA" id="ARBA00034430"/>
    </source>
</evidence>
<evidence type="ECO:0000259" key="25">
    <source>
        <dbReference type="PROSITE" id="PS50042"/>
    </source>
</evidence>
<evidence type="ECO:0000256" key="9">
    <source>
        <dbReference type="ARBA" id="ARBA00022741"/>
    </source>
</evidence>
<keyword evidence="14" id="KW-0915">Sodium</keyword>
<proteinExistence type="inferred from homology"/>
<feature type="domain" description="Cyclic nucleotide-binding" evidence="25">
    <location>
        <begin position="529"/>
        <end position="644"/>
    </location>
</feature>
<evidence type="ECO:0000313" key="27">
    <source>
        <dbReference type="Proteomes" id="UP000694700"/>
    </source>
</evidence>
<dbReference type="InterPro" id="IPR003938">
    <property type="entry name" value="K_chnl_volt-dep_EAG/ELK/ERG"/>
</dbReference>
<evidence type="ECO:0000256" key="19">
    <source>
        <dbReference type="ARBA" id="ARBA00023286"/>
    </source>
</evidence>
<keyword evidence="6" id="KW-0633">Potassium transport</keyword>
<feature type="compositionally biased region" description="Basic and acidic residues" evidence="23">
    <location>
        <begin position="38"/>
        <end position="48"/>
    </location>
</feature>
<evidence type="ECO:0000256" key="8">
    <source>
        <dbReference type="ARBA" id="ARBA00022692"/>
    </source>
</evidence>
<dbReference type="InterPro" id="IPR005821">
    <property type="entry name" value="Ion_trans_dom"/>
</dbReference>
<keyword evidence="9" id="KW-0547">Nucleotide-binding</keyword>
<keyword evidence="8 24" id="KW-0812">Transmembrane</keyword>
<keyword evidence="10" id="KW-0631">Potassium channel</keyword>
<evidence type="ECO:0000256" key="2">
    <source>
        <dbReference type="ARBA" id="ARBA00006305"/>
    </source>
</evidence>
<sequence length="1152" mass="127461">MTRDGEDSDKDTRRKSVKMKHLPSPSSMGSSKGVSEAKIGDAETDVGRPFRTNVNGDCRRFRGSLSSITSRHAPDADLAEQRCLIGDASPEDDGPLEQPGPGESQGAQGGRDDGAQQAPSEEQSSFVKLEGIDQIMPDDERLYQAGFMHRQLGAMLQPGVNKFSLRMFGSEKAVEREQERVKSAGFWIIHPYSDFRFYWDLIMLLLMVGNLIIIPVGITFFKDEHTPAWIVFNVVSDTFFLVDLVLNFRTGIVKEDSTEIILDPQEIKVRYLRSWFAVDFISSIPVDYIFLIVETRIDSDFYKTARALRIVRFTKILSLLRLLRLSRLIRYIHQWEEIFHMTYDLASAMVRIVNLIGMMLLLCHWDGCLQFLVPMLQDFPSDCWVAKNKMVNDTWGQQYSYALFKAMSHMLCIGYGMYPPVGMTDVWLTILSMIVGATCYAMFVGHATALIQSLDSSRRQYQEKYKQVEQYMSFHKLPADMRQRIHDYYEHRYQGKMFDEESILGELNEPLREEIISFNCRKLVATMPLFANADPNFVTSMLTKLRFEVFQPGDYIIKEGTVGKKMYFIQHGVLTVLTKGSKETKISDGSYFGEICLLTRGRRTASVRADTYCRLYSLSVDHFNEVLEEYPMMRRAFETVALDRLDRIGKQNSVLQHKVQRDLNSGVLNYQENEIIQQIVQHDRDMAHCAHLMQTPPPAPHPAPTPSSHTPVIWAPLIQAPLQAAAATTSVAIALTRHPHLPHSLFRPPVPLLGSLKDQPGYVKRFPTALSSTAAFGGSSSTSSQFSSCIETPILDTLRAERSSTSTPPPPSSSSLPSTITTTVTTTTSNITESSFYPHRPLISHGSKDFSIAQLHSQPQLPQASFPGIAATLPGFFQKGAIGRDAVQLAVPPASTLTPLIAHSVSPILTQLHSAQQTPQQIKPIQDLNKVVRTASHIIEKVPSPTSVPSQHAQIGLQTDVLSQLSQEPSALASLAQYGSGNASPCSTPSAWSPTCQSPTVEKMRMSMHSHPASISGSQSSLLTPQTLFPPPPQPRERGGSLVDLPTQDLTTISVALHTPGLPEKSKPAGRGPQPPDLSHHRGSASGYSPLPSPPPLIKPFSSKPGHVVLSRQTSKLSITQTGSSGGSPAHGSSDRSTPGTPSLHPKLPSNL</sequence>
<comment type="catalytic activity">
    <reaction evidence="22">
        <text>Na(+)(in) = Na(+)(out)</text>
        <dbReference type="Rhea" id="RHEA:34963"/>
        <dbReference type="ChEBI" id="CHEBI:29101"/>
    </reaction>
</comment>
<evidence type="ECO:0000256" key="20">
    <source>
        <dbReference type="ARBA" id="ARBA00023303"/>
    </source>
</evidence>
<feature type="region of interest" description="Disordered" evidence="23">
    <location>
        <begin position="1"/>
        <end position="130"/>
    </location>
</feature>
<keyword evidence="19" id="KW-1071">Ligand-gated ion channel</keyword>
<evidence type="ECO:0000256" key="1">
    <source>
        <dbReference type="ARBA" id="ARBA00004651"/>
    </source>
</evidence>
<evidence type="ECO:0000256" key="13">
    <source>
        <dbReference type="ARBA" id="ARBA00022989"/>
    </source>
</evidence>
<feature type="transmembrane region" description="Helical" evidence="24">
    <location>
        <begin position="227"/>
        <end position="246"/>
    </location>
</feature>
<feature type="region of interest" description="Disordered" evidence="23">
    <location>
        <begin position="977"/>
        <end position="1044"/>
    </location>
</feature>
<dbReference type="Ensembl" id="ENSCCRT00015016363.1">
    <property type="protein sequence ID" value="ENSCCRP00015015812.1"/>
    <property type="gene ID" value="ENSCCRG00015006914.1"/>
</dbReference>
<evidence type="ECO:0000256" key="11">
    <source>
        <dbReference type="ARBA" id="ARBA00022882"/>
    </source>
</evidence>
<dbReference type="Proteomes" id="UP000694700">
    <property type="component" value="Unplaced"/>
</dbReference>
<dbReference type="Gene3D" id="2.60.120.10">
    <property type="entry name" value="Jelly Rolls"/>
    <property type="match status" value="1"/>
</dbReference>
<evidence type="ECO:0000313" key="26">
    <source>
        <dbReference type="Ensembl" id="ENSCCRP00015015812.1"/>
    </source>
</evidence>
<feature type="transmembrane region" description="Helical" evidence="24">
    <location>
        <begin position="430"/>
        <end position="451"/>
    </location>
</feature>
<dbReference type="PANTHER" id="PTHR45689:SF4">
    <property type="entry name" value="POTASSIUM_SODIUM HYPERPOLARIZATION-ACTIVATED CYCLIC NUCLEOTIDE-GATED CHANNEL 4"/>
    <property type="match status" value="1"/>
</dbReference>
<dbReference type="Pfam" id="PF00520">
    <property type="entry name" value="Ion_trans"/>
    <property type="match status" value="1"/>
</dbReference>
<evidence type="ECO:0000256" key="5">
    <source>
        <dbReference type="ARBA" id="ARBA00022475"/>
    </source>
</evidence>
<evidence type="ECO:0000256" key="18">
    <source>
        <dbReference type="ARBA" id="ARBA00023201"/>
    </source>
</evidence>
<evidence type="ECO:0000256" key="3">
    <source>
        <dbReference type="ARBA" id="ARBA00022448"/>
    </source>
</evidence>
<evidence type="ECO:0000256" key="24">
    <source>
        <dbReference type="SAM" id="Phobius"/>
    </source>
</evidence>
<name>A0A8C1YM15_CYPCA</name>
<accession>A0A8C1YM15</accession>
<feature type="compositionally biased region" description="Low complexity" evidence="23">
    <location>
        <begin position="813"/>
        <end position="824"/>
    </location>
</feature>
<evidence type="ECO:0000256" key="16">
    <source>
        <dbReference type="ARBA" id="ARBA00023136"/>
    </source>
</evidence>
<dbReference type="InterPro" id="IPR000595">
    <property type="entry name" value="cNMP-bd_dom"/>
</dbReference>
<evidence type="ECO:0000256" key="22">
    <source>
        <dbReference type="ARBA" id="ARBA00036239"/>
    </source>
</evidence>
<dbReference type="Pfam" id="PF08412">
    <property type="entry name" value="Ion_trans_N"/>
    <property type="match status" value="1"/>
</dbReference>
<reference evidence="26" key="1">
    <citation type="submission" date="2025-08" db="UniProtKB">
        <authorList>
            <consortium name="Ensembl"/>
        </authorList>
    </citation>
    <scope>IDENTIFICATION</scope>
</reference>
<keyword evidence="5" id="KW-1003">Cell membrane</keyword>
<dbReference type="PRINTS" id="PR01463">
    <property type="entry name" value="EAGCHANLFMLY"/>
</dbReference>
<evidence type="ECO:0000256" key="17">
    <source>
        <dbReference type="ARBA" id="ARBA00023149"/>
    </source>
</evidence>
<dbReference type="GO" id="GO:0005272">
    <property type="term" value="F:sodium channel activity"/>
    <property type="evidence" value="ECO:0007669"/>
    <property type="project" value="UniProtKB-KW"/>
</dbReference>
<keyword evidence="20" id="KW-0407">Ion channel</keyword>
<dbReference type="PROSITE" id="PS00888">
    <property type="entry name" value="CNMP_BINDING_1"/>
    <property type="match status" value="1"/>
</dbReference>
<feature type="compositionally biased region" description="Basic and acidic residues" evidence="23">
    <location>
        <begin position="1"/>
        <end position="14"/>
    </location>
</feature>